<keyword evidence="3" id="KW-1185">Reference proteome</keyword>
<gene>
    <name evidence="2" type="ORF">BD833_101494</name>
</gene>
<name>A0A5S5D540_9ACTN</name>
<protein>
    <submittedName>
        <fullName evidence="2">Uncharacterized protein</fullName>
    </submittedName>
</protein>
<feature type="region of interest" description="Disordered" evidence="1">
    <location>
        <begin position="1"/>
        <end position="56"/>
    </location>
</feature>
<evidence type="ECO:0000313" key="2">
    <source>
        <dbReference type="EMBL" id="TYP90775.1"/>
    </source>
</evidence>
<proteinExistence type="predicted"/>
<feature type="compositionally biased region" description="Basic and acidic residues" evidence="1">
    <location>
        <begin position="1"/>
        <end position="14"/>
    </location>
</feature>
<dbReference type="AlphaFoldDB" id="A0A5S5D540"/>
<accession>A0A5S5D540</accession>
<sequence>MTKHLLDETAEFKMPRIGRHAAPDTDELEMTQRFDAGFSTQRPVPNPQRSRYPEAR</sequence>
<organism evidence="2 3">
    <name type="scientific">Blastococcus xanthinilyticus</name>
    <dbReference type="NCBI Taxonomy" id="1564164"/>
    <lineage>
        <taxon>Bacteria</taxon>
        <taxon>Bacillati</taxon>
        <taxon>Actinomycetota</taxon>
        <taxon>Actinomycetes</taxon>
        <taxon>Geodermatophilales</taxon>
        <taxon>Geodermatophilaceae</taxon>
        <taxon>Blastococcus</taxon>
    </lineage>
</organism>
<comment type="caution">
    <text evidence="2">The sequence shown here is derived from an EMBL/GenBank/DDBJ whole genome shotgun (WGS) entry which is preliminary data.</text>
</comment>
<evidence type="ECO:0000313" key="3">
    <source>
        <dbReference type="Proteomes" id="UP000322499"/>
    </source>
</evidence>
<feature type="compositionally biased region" description="Polar residues" evidence="1">
    <location>
        <begin position="38"/>
        <end position="49"/>
    </location>
</feature>
<reference evidence="2 3" key="1">
    <citation type="submission" date="2019-07" db="EMBL/GenBank/DDBJ databases">
        <title>Genomic Encyclopedia of Archaeal and Bacterial Type Strains, Phase II (KMG-II): from individual species to whole genera.</title>
        <authorList>
            <person name="Goeker M."/>
        </authorList>
    </citation>
    <scope>NUCLEOTIDE SEQUENCE [LARGE SCALE GENOMIC DNA]</scope>
    <source>
        <strain evidence="2 3">DSM 46842</strain>
    </source>
</reference>
<dbReference type="Proteomes" id="UP000322499">
    <property type="component" value="Unassembled WGS sequence"/>
</dbReference>
<dbReference type="EMBL" id="VNHW01000001">
    <property type="protein sequence ID" value="TYP90775.1"/>
    <property type="molecule type" value="Genomic_DNA"/>
</dbReference>
<dbReference type="RefSeq" id="WP_166531512.1">
    <property type="nucleotide sequence ID" value="NZ_VNHW01000001.1"/>
</dbReference>
<evidence type="ECO:0000256" key="1">
    <source>
        <dbReference type="SAM" id="MobiDB-lite"/>
    </source>
</evidence>